<proteinExistence type="predicted"/>
<evidence type="ECO:0000313" key="1">
    <source>
        <dbReference type="EMBL" id="NMP30973.1"/>
    </source>
</evidence>
<gene>
    <name evidence="1" type="ORF">HII17_05290</name>
</gene>
<reference evidence="1 2" key="1">
    <citation type="submission" date="2020-04" db="EMBL/GenBank/DDBJ databases">
        <title>Thalassotalea sp. M1531, isolated from the surface of marine red alga.</title>
        <authorList>
            <person name="Pang L."/>
            <person name="Lu D.-C."/>
        </authorList>
    </citation>
    <scope>NUCLEOTIDE SEQUENCE [LARGE SCALE GENOMIC DNA]</scope>
    <source>
        <strain evidence="1 2">M1531</strain>
    </source>
</reference>
<name>A0A7Y0LAH9_9GAMM</name>
<protein>
    <submittedName>
        <fullName evidence="1">Uncharacterized protein</fullName>
    </submittedName>
</protein>
<dbReference type="Proteomes" id="UP000568664">
    <property type="component" value="Unassembled WGS sequence"/>
</dbReference>
<accession>A0A7Y0LAH9</accession>
<keyword evidence="2" id="KW-1185">Reference proteome</keyword>
<sequence length="226" mass="26190">MNLTEGKHNQLKQKISQAITKFEQTQRNMWAFQVERYENEEGEITSSIEQYNPSNELEKRWSLVRINDEQPTSKQIKKFVAKKLEQAENKKQGNNFSIALKELINQESIKFSAESDLDIEVIFDVYLKKLGESSKGKLTGKLLYNKQLAYIEKLIIENTAEFSPVFSANISEFKLTIIFTNIDDHILPKQHNMEMKGTFAFFTEINEVSTDTFSNYKVHEAISSSK</sequence>
<comment type="caution">
    <text evidence="1">The sequence shown here is derived from an EMBL/GenBank/DDBJ whole genome shotgun (WGS) entry which is preliminary data.</text>
</comment>
<dbReference type="AlphaFoldDB" id="A0A7Y0LAH9"/>
<organism evidence="1 2">
    <name type="scientific">Thalassotalea algicola</name>
    <dbReference type="NCBI Taxonomy" id="2716224"/>
    <lineage>
        <taxon>Bacteria</taxon>
        <taxon>Pseudomonadati</taxon>
        <taxon>Pseudomonadota</taxon>
        <taxon>Gammaproteobacteria</taxon>
        <taxon>Alteromonadales</taxon>
        <taxon>Colwelliaceae</taxon>
        <taxon>Thalassotalea</taxon>
    </lineage>
</organism>
<dbReference type="EMBL" id="JABBXH010000002">
    <property type="protein sequence ID" value="NMP30973.1"/>
    <property type="molecule type" value="Genomic_DNA"/>
</dbReference>
<dbReference type="RefSeq" id="WP_169074323.1">
    <property type="nucleotide sequence ID" value="NZ_JABBXH010000002.1"/>
</dbReference>
<evidence type="ECO:0000313" key="2">
    <source>
        <dbReference type="Proteomes" id="UP000568664"/>
    </source>
</evidence>